<accession>A0ABV0XIF5</accession>
<proteinExistence type="predicted"/>
<dbReference type="Proteomes" id="UP001469553">
    <property type="component" value="Unassembled WGS sequence"/>
</dbReference>
<protein>
    <submittedName>
        <fullName evidence="2">Uncharacterized protein</fullName>
    </submittedName>
</protein>
<comment type="caution">
    <text evidence="2">The sequence shown here is derived from an EMBL/GenBank/DDBJ whole genome shotgun (WGS) entry which is preliminary data.</text>
</comment>
<evidence type="ECO:0000313" key="3">
    <source>
        <dbReference type="Proteomes" id="UP001469553"/>
    </source>
</evidence>
<feature type="non-terminal residue" evidence="2">
    <location>
        <position position="1"/>
    </location>
</feature>
<feature type="compositionally biased region" description="Pro residues" evidence="1">
    <location>
        <begin position="1"/>
        <end position="11"/>
    </location>
</feature>
<name>A0ABV0XIF5_9TELE</name>
<feature type="compositionally biased region" description="Low complexity" evidence="1">
    <location>
        <begin position="82"/>
        <end position="95"/>
    </location>
</feature>
<sequence>LPPPSPEPSPQQRPSTSREGDMYKRGVYMAQSYPPTGAAPGRSSPDPQTSSDPNPMSLPPPVNPNKNLPTGPPPTRTPLSNTSPRTQTPQIPTPTGAFLLLTDTQPESIDPAVLLHPVSRSDLPNKVPSFCYLNKERLAPSMLSHLPNT</sequence>
<keyword evidence="3" id="KW-1185">Reference proteome</keyword>
<evidence type="ECO:0000313" key="2">
    <source>
        <dbReference type="EMBL" id="MEQ2281239.1"/>
    </source>
</evidence>
<evidence type="ECO:0000256" key="1">
    <source>
        <dbReference type="SAM" id="MobiDB-lite"/>
    </source>
</evidence>
<organism evidence="2 3">
    <name type="scientific">Ameca splendens</name>
    <dbReference type="NCBI Taxonomy" id="208324"/>
    <lineage>
        <taxon>Eukaryota</taxon>
        <taxon>Metazoa</taxon>
        <taxon>Chordata</taxon>
        <taxon>Craniata</taxon>
        <taxon>Vertebrata</taxon>
        <taxon>Euteleostomi</taxon>
        <taxon>Actinopterygii</taxon>
        <taxon>Neopterygii</taxon>
        <taxon>Teleostei</taxon>
        <taxon>Neoteleostei</taxon>
        <taxon>Acanthomorphata</taxon>
        <taxon>Ovalentaria</taxon>
        <taxon>Atherinomorphae</taxon>
        <taxon>Cyprinodontiformes</taxon>
        <taxon>Goodeidae</taxon>
        <taxon>Ameca</taxon>
    </lineage>
</organism>
<dbReference type="EMBL" id="JAHRIP010003106">
    <property type="protein sequence ID" value="MEQ2281239.1"/>
    <property type="molecule type" value="Genomic_DNA"/>
</dbReference>
<gene>
    <name evidence="2" type="ORF">AMECASPLE_028330</name>
</gene>
<reference evidence="2 3" key="1">
    <citation type="submission" date="2021-06" db="EMBL/GenBank/DDBJ databases">
        <authorList>
            <person name="Palmer J.M."/>
        </authorList>
    </citation>
    <scope>NUCLEOTIDE SEQUENCE [LARGE SCALE GENOMIC DNA]</scope>
    <source>
        <strain evidence="2 3">AS_MEX2019</strain>
        <tissue evidence="2">Muscle</tissue>
    </source>
</reference>
<feature type="region of interest" description="Disordered" evidence="1">
    <location>
        <begin position="1"/>
        <end position="97"/>
    </location>
</feature>